<dbReference type="EC" id="3.2.2.n1" evidence="2"/>
<keyword evidence="4" id="KW-1185">Reference proteome</keyword>
<name>A0AAJ1WH61_9BACI</name>
<dbReference type="SUPFAM" id="SSF102405">
    <property type="entry name" value="MCP/YpsA-like"/>
    <property type="match status" value="1"/>
</dbReference>
<protein>
    <recommendedName>
        <fullName evidence="2">Cytokinin riboside 5'-monophosphate phosphoribohydrolase</fullName>
        <ecNumber evidence="2">3.2.2.n1</ecNumber>
    </recommendedName>
</protein>
<gene>
    <name evidence="3" type="ORF">J2S13_002287</name>
</gene>
<dbReference type="PANTHER" id="PTHR31223:SF70">
    <property type="entry name" value="LOG FAMILY PROTEIN YJL055W"/>
    <property type="match status" value="1"/>
</dbReference>
<sequence>MKSICIFAGSSLGNKNEYKAAAIQTGKIMADQGIRLIYGGSKKGLMGEVANEVLMNGGEVIGVMPRGLSNGENVHGQLTELIAVDSMHERKAKMHNLADGFIALPGGLGTFEELFEVLCWSQIGIHQKPVGLLNSCGYYDPVLNIIQHSILEGFVNKIHQKIMNTSSDPEELIKMMSMYSPPNMELKWKTGE</sequence>
<dbReference type="Gene3D" id="3.40.50.450">
    <property type="match status" value="1"/>
</dbReference>
<dbReference type="RefSeq" id="WP_307257864.1">
    <property type="nucleotide sequence ID" value="NZ_JAUSUC010000029.1"/>
</dbReference>
<evidence type="ECO:0000256" key="2">
    <source>
        <dbReference type="RuleBase" id="RU363015"/>
    </source>
</evidence>
<dbReference type="InterPro" id="IPR005269">
    <property type="entry name" value="LOG"/>
</dbReference>
<keyword evidence="2" id="KW-0203">Cytokinin biosynthesis</keyword>
<dbReference type="GO" id="GO:0005829">
    <property type="term" value="C:cytosol"/>
    <property type="evidence" value="ECO:0007669"/>
    <property type="project" value="TreeGrafter"/>
</dbReference>
<accession>A0AAJ1WH61</accession>
<dbReference type="GO" id="GO:0009691">
    <property type="term" value="P:cytokinin biosynthetic process"/>
    <property type="evidence" value="ECO:0007669"/>
    <property type="project" value="UniProtKB-UniRule"/>
</dbReference>
<keyword evidence="2" id="KW-0378">Hydrolase</keyword>
<evidence type="ECO:0000313" key="3">
    <source>
        <dbReference type="EMBL" id="MDQ0215867.1"/>
    </source>
</evidence>
<dbReference type="PANTHER" id="PTHR31223">
    <property type="entry name" value="LOG FAMILY PROTEIN YJL055W"/>
    <property type="match status" value="1"/>
</dbReference>
<comment type="caution">
    <text evidence="3">The sequence shown here is derived from an EMBL/GenBank/DDBJ whole genome shotgun (WGS) entry which is preliminary data.</text>
</comment>
<dbReference type="FunFam" id="3.40.50.450:FF:000012">
    <property type="entry name" value="LOG family protein YvdD"/>
    <property type="match status" value="1"/>
</dbReference>
<dbReference type="NCBIfam" id="TIGR00730">
    <property type="entry name" value="Rossman fold protein, TIGR00730 family"/>
    <property type="match status" value="1"/>
</dbReference>
<dbReference type="GO" id="GO:0016799">
    <property type="term" value="F:hydrolase activity, hydrolyzing N-glycosyl compounds"/>
    <property type="evidence" value="ECO:0007669"/>
    <property type="project" value="TreeGrafter"/>
</dbReference>
<dbReference type="EMBL" id="JAUSUC010000029">
    <property type="protein sequence ID" value="MDQ0215867.1"/>
    <property type="molecule type" value="Genomic_DNA"/>
</dbReference>
<dbReference type="Pfam" id="PF03641">
    <property type="entry name" value="Lysine_decarbox"/>
    <property type="match status" value="1"/>
</dbReference>
<dbReference type="AlphaFoldDB" id="A0AAJ1WH61"/>
<reference evidence="3" key="1">
    <citation type="submission" date="2023-07" db="EMBL/GenBank/DDBJ databases">
        <title>Genomic Encyclopedia of Type Strains, Phase IV (KMG-IV): sequencing the most valuable type-strain genomes for metagenomic binning, comparative biology and taxonomic classification.</title>
        <authorList>
            <person name="Goeker M."/>
        </authorList>
    </citation>
    <scope>NUCLEOTIDE SEQUENCE</scope>
    <source>
        <strain evidence="3">DSM 23947</strain>
    </source>
</reference>
<evidence type="ECO:0000256" key="1">
    <source>
        <dbReference type="ARBA" id="ARBA00006763"/>
    </source>
</evidence>
<comment type="similarity">
    <text evidence="1 2">Belongs to the LOG family.</text>
</comment>
<evidence type="ECO:0000313" key="4">
    <source>
        <dbReference type="Proteomes" id="UP001237207"/>
    </source>
</evidence>
<dbReference type="InterPro" id="IPR031100">
    <property type="entry name" value="LOG_fam"/>
</dbReference>
<organism evidence="3 4">
    <name type="scientific">Oikeobacillus pervagus</name>
    <dbReference type="NCBI Taxonomy" id="1325931"/>
    <lineage>
        <taxon>Bacteria</taxon>
        <taxon>Bacillati</taxon>
        <taxon>Bacillota</taxon>
        <taxon>Bacilli</taxon>
        <taxon>Bacillales</taxon>
        <taxon>Bacillaceae</taxon>
        <taxon>Oikeobacillus</taxon>
    </lineage>
</organism>
<proteinExistence type="inferred from homology"/>
<dbReference type="Proteomes" id="UP001237207">
    <property type="component" value="Unassembled WGS sequence"/>
</dbReference>